<dbReference type="EMBL" id="VUJU01014267">
    <property type="protein sequence ID" value="KAF0702495.1"/>
    <property type="molecule type" value="Genomic_DNA"/>
</dbReference>
<feature type="domain" description="Ras-associating" evidence="1">
    <location>
        <begin position="1"/>
        <end position="73"/>
    </location>
</feature>
<evidence type="ECO:0000313" key="2">
    <source>
        <dbReference type="EMBL" id="KAF0702495.1"/>
    </source>
</evidence>
<evidence type="ECO:0000259" key="1">
    <source>
        <dbReference type="PROSITE" id="PS50200"/>
    </source>
</evidence>
<dbReference type="Pfam" id="PF00788">
    <property type="entry name" value="RA"/>
    <property type="match status" value="1"/>
</dbReference>
<feature type="non-terminal residue" evidence="2">
    <location>
        <position position="1"/>
    </location>
</feature>
<sequence>AVVYKSIMLSNKERTPQVIRNALLKFGIDDDPESYTLSHVLPDKEMILPMSANVYYAVNSEYDLNFVLRKKIQEKTEFLINDYILKMKYVLHN</sequence>
<dbReference type="OrthoDB" id="26687at2759"/>
<dbReference type="Proteomes" id="UP000478052">
    <property type="component" value="Unassembled WGS sequence"/>
</dbReference>
<dbReference type="SUPFAM" id="SSF54236">
    <property type="entry name" value="Ubiquitin-like"/>
    <property type="match status" value="1"/>
</dbReference>
<dbReference type="InterPro" id="IPR029071">
    <property type="entry name" value="Ubiquitin-like_domsf"/>
</dbReference>
<dbReference type="GO" id="GO:0007165">
    <property type="term" value="P:signal transduction"/>
    <property type="evidence" value="ECO:0007669"/>
    <property type="project" value="InterPro"/>
</dbReference>
<dbReference type="CDD" id="cd00153">
    <property type="entry name" value="RA_RalGDS_like"/>
    <property type="match status" value="1"/>
</dbReference>
<evidence type="ECO:0000313" key="3">
    <source>
        <dbReference type="Proteomes" id="UP000478052"/>
    </source>
</evidence>
<accession>A0A6G0VPD1</accession>
<protein>
    <submittedName>
        <fullName evidence="2">Ral guanine nucleotide dissociation stimulator-like 1</fullName>
    </submittedName>
</protein>
<dbReference type="AlphaFoldDB" id="A0A6G0VPD1"/>
<gene>
    <name evidence="2" type="ORF">FWK35_00037617</name>
</gene>
<reference evidence="2 3" key="1">
    <citation type="submission" date="2019-08" db="EMBL/GenBank/DDBJ databases">
        <title>Whole genome of Aphis craccivora.</title>
        <authorList>
            <person name="Voronova N.V."/>
            <person name="Shulinski R.S."/>
            <person name="Bandarenka Y.V."/>
            <person name="Zhorov D.G."/>
            <person name="Warner D."/>
        </authorList>
    </citation>
    <scope>NUCLEOTIDE SEQUENCE [LARGE SCALE GENOMIC DNA]</scope>
    <source>
        <strain evidence="2">180601</strain>
        <tissue evidence="2">Whole Body</tissue>
    </source>
</reference>
<comment type="caution">
    <text evidence="2">The sequence shown here is derived from an EMBL/GenBank/DDBJ whole genome shotgun (WGS) entry which is preliminary data.</text>
</comment>
<dbReference type="Gene3D" id="3.10.20.90">
    <property type="entry name" value="Phosphatidylinositol 3-kinase Catalytic Subunit, Chain A, domain 1"/>
    <property type="match status" value="1"/>
</dbReference>
<dbReference type="PROSITE" id="PS50200">
    <property type="entry name" value="RA"/>
    <property type="match status" value="1"/>
</dbReference>
<dbReference type="InterPro" id="IPR000159">
    <property type="entry name" value="RA_dom"/>
</dbReference>
<dbReference type="SMART" id="SM00314">
    <property type="entry name" value="RA"/>
    <property type="match status" value="1"/>
</dbReference>
<organism evidence="2 3">
    <name type="scientific">Aphis craccivora</name>
    <name type="common">Cowpea aphid</name>
    <dbReference type="NCBI Taxonomy" id="307492"/>
    <lineage>
        <taxon>Eukaryota</taxon>
        <taxon>Metazoa</taxon>
        <taxon>Ecdysozoa</taxon>
        <taxon>Arthropoda</taxon>
        <taxon>Hexapoda</taxon>
        <taxon>Insecta</taxon>
        <taxon>Pterygota</taxon>
        <taxon>Neoptera</taxon>
        <taxon>Paraneoptera</taxon>
        <taxon>Hemiptera</taxon>
        <taxon>Sternorrhyncha</taxon>
        <taxon>Aphidomorpha</taxon>
        <taxon>Aphidoidea</taxon>
        <taxon>Aphididae</taxon>
        <taxon>Aphidini</taxon>
        <taxon>Aphis</taxon>
        <taxon>Aphis</taxon>
    </lineage>
</organism>
<proteinExistence type="predicted"/>
<keyword evidence="3" id="KW-1185">Reference proteome</keyword>
<name>A0A6G0VPD1_APHCR</name>